<evidence type="ECO:0000256" key="1">
    <source>
        <dbReference type="ARBA" id="ARBA00006927"/>
    </source>
</evidence>
<comment type="caution">
    <text evidence="2">The sequence shown here is derived from an EMBL/GenBank/DDBJ whole genome shotgun (WGS) entry which is preliminary data.</text>
</comment>
<dbReference type="GO" id="GO:0048168">
    <property type="term" value="P:regulation of neuronal synaptic plasticity"/>
    <property type="evidence" value="ECO:0007669"/>
    <property type="project" value="TreeGrafter"/>
</dbReference>
<name>A0A8T0EHE2_ARGBR</name>
<dbReference type="GO" id="GO:0030425">
    <property type="term" value="C:dendrite"/>
    <property type="evidence" value="ECO:0007669"/>
    <property type="project" value="TreeGrafter"/>
</dbReference>
<reference evidence="2" key="1">
    <citation type="journal article" date="2020" name="bioRxiv">
        <title>Chromosome-level reference genome of the European wasp spider Argiope bruennichi: a resource for studies on range expansion and evolutionary adaptation.</title>
        <authorList>
            <person name="Sheffer M.M."/>
            <person name="Hoppe A."/>
            <person name="Krehenwinkel H."/>
            <person name="Uhl G."/>
            <person name="Kuss A.W."/>
            <person name="Jensen L."/>
            <person name="Jensen C."/>
            <person name="Gillespie R.G."/>
            <person name="Hoff K.J."/>
            <person name="Prost S."/>
        </authorList>
    </citation>
    <scope>NUCLEOTIDE SEQUENCE</scope>
</reference>
<proteinExistence type="inferred from homology"/>
<reference evidence="2" key="2">
    <citation type="submission" date="2020-06" db="EMBL/GenBank/DDBJ databases">
        <authorList>
            <person name="Sheffer M."/>
        </authorList>
    </citation>
    <scope>NUCLEOTIDE SEQUENCE</scope>
</reference>
<sequence>METVLKCKTAWDAARTDTEKFAALMIIAKLLRTENLSETEKKDVFDIIGFKFLHRLCNTEDDSNEPVSPFKTLAFAILSCFCLNTEILKDPQMLLFTPSIMDVLKSNVLQDTVNDAIDVVAAMISNNEARDELVEAGLMSALLNQYKKSNEDKILAMIVMVILQSEKCKSDEVTEVLLLLVEEFKTDETLKKFELCNYLTSILLKHSDCLTLENSLILQKGLINILQSKVKKPYRDSALKLSGIIVHKFGSQWFSENSETSKLFFTVLVQITSVEVCMLLETLSVEEIGKELFLLSSCYCILERIIGIMVDETMFQSNRPHTEQFCNSINMSFKAIVGFLKKLSNDWKSDGSLQKLPNCEDVIVATIRVLCCWLAEETFALQEEVLEILPFILEVCKKSTSLPSYCKDSSECNVLQFFIPPLCHLTADDKARKVLLDNDLLTILFKHMEQLWKTYEKETSLTTLCGIFLNIVVLDSKLVSETEEFLVFLKFLFSALPQLTPKNDILPLKANFAVLGLMITRQFYKKVKSCETSFYGFLSSSVKFLWDAHNAEDINGMTSFCITREYREVWGEIMELWFLGMQALSTLLPLMPWIAGFLVESGWPQHIISSFARVGERGLEGNIKSTYQAFLSALVKVSDMAAVALINCDSIKVCQKHKMTELENLLIKSL</sequence>
<dbReference type="Pfam" id="PF05536">
    <property type="entry name" value="Neurochondrin"/>
    <property type="match status" value="1"/>
</dbReference>
<dbReference type="Gene3D" id="1.25.10.10">
    <property type="entry name" value="Leucine-rich Repeat Variant"/>
    <property type="match status" value="1"/>
</dbReference>
<protein>
    <submittedName>
        <fullName evidence="2">Neurochondrin like protein</fullName>
    </submittedName>
</protein>
<comment type="similarity">
    <text evidence="1">Belongs to the neurochondrin family.</text>
</comment>
<dbReference type="AlphaFoldDB" id="A0A8T0EHE2"/>
<accession>A0A8T0EHE2</accession>
<dbReference type="InterPro" id="IPR016024">
    <property type="entry name" value="ARM-type_fold"/>
</dbReference>
<dbReference type="Proteomes" id="UP000807504">
    <property type="component" value="Unassembled WGS sequence"/>
</dbReference>
<dbReference type="GO" id="GO:0031175">
    <property type="term" value="P:neuron projection development"/>
    <property type="evidence" value="ECO:0007669"/>
    <property type="project" value="TreeGrafter"/>
</dbReference>
<evidence type="ECO:0000313" key="3">
    <source>
        <dbReference type="Proteomes" id="UP000807504"/>
    </source>
</evidence>
<dbReference type="EMBL" id="JABXBU010002228">
    <property type="protein sequence ID" value="KAF8770818.1"/>
    <property type="molecule type" value="Genomic_DNA"/>
</dbReference>
<dbReference type="SUPFAM" id="SSF48371">
    <property type="entry name" value="ARM repeat"/>
    <property type="match status" value="1"/>
</dbReference>
<dbReference type="PANTHER" id="PTHR13109:SF7">
    <property type="entry name" value="NEUROCHONDRIN"/>
    <property type="match status" value="1"/>
</dbReference>
<dbReference type="PANTHER" id="PTHR13109">
    <property type="entry name" value="NEUROCHONDRIN"/>
    <property type="match status" value="1"/>
</dbReference>
<dbReference type="InterPro" id="IPR008709">
    <property type="entry name" value="Neurochondrin"/>
</dbReference>
<evidence type="ECO:0000313" key="2">
    <source>
        <dbReference type="EMBL" id="KAF8770818.1"/>
    </source>
</evidence>
<dbReference type="InterPro" id="IPR011989">
    <property type="entry name" value="ARM-like"/>
</dbReference>
<gene>
    <name evidence="2" type="ORF">HNY73_018306</name>
</gene>
<organism evidence="2 3">
    <name type="scientific">Argiope bruennichi</name>
    <name type="common">Wasp spider</name>
    <name type="synonym">Aranea bruennichi</name>
    <dbReference type="NCBI Taxonomy" id="94029"/>
    <lineage>
        <taxon>Eukaryota</taxon>
        <taxon>Metazoa</taxon>
        <taxon>Ecdysozoa</taxon>
        <taxon>Arthropoda</taxon>
        <taxon>Chelicerata</taxon>
        <taxon>Arachnida</taxon>
        <taxon>Araneae</taxon>
        <taxon>Araneomorphae</taxon>
        <taxon>Entelegynae</taxon>
        <taxon>Araneoidea</taxon>
        <taxon>Araneidae</taxon>
        <taxon>Argiope</taxon>
    </lineage>
</organism>
<keyword evidence="3" id="KW-1185">Reference proteome</keyword>